<comment type="caution">
    <text evidence="3">The sequence shown here is derived from an EMBL/GenBank/DDBJ whole genome shotgun (WGS) entry which is preliminary data.</text>
</comment>
<sequence length="411" mass="45643">MCKSKSSTDVIEPQATSSRPSQPSSSTKNSEDPSTSNNFTTVNYTTTGSSYKDSWKSSVSSQTSLSSVRESLPENAHIYEFSEICSATNNLQAKKFSSSTSSASWRCLIRGNDVVLIQRRFRRPIDTEELRHRLSLVCKSHHTSLIKLRGASASGNYIYLVYDYVHGANLADCLRNPRNPSFTVLSNWMSRVQIATDLAHGLDYVHHCTGLSSNFVHNHIKSSSIIVTEPSLNAKICHFGTAELCGEIESEVSKSSKLKRSDSRVTKFEGTRGYMSPEFQATGAPTQKSDVYALGVVILELVSGEEPLKYKIDDEGGSYRRVALVETAREAVEGGGGRLRRWVDRRLKDSYPVEVAERMVRVGLECVEEDPDKRPDMGWVTGRVSKLYLESKTWADKMGVPVDFTVSLGPR</sequence>
<protein>
    <submittedName>
        <fullName evidence="3">LysM domain receptor-like kinase</fullName>
    </submittedName>
</protein>
<keyword evidence="4" id="KW-1185">Reference proteome</keyword>
<dbReference type="Pfam" id="PF00069">
    <property type="entry name" value="Pkinase"/>
    <property type="match status" value="1"/>
</dbReference>
<evidence type="ECO:0000259" key="2">
    <source>
        <dbReference type="PROSITE" id="PS50011"/>
    </source>
</evidence>
<name>A0A2R6PZG8_ACTCC</name>
<feature type="compositionally biased region" description="Low complexity" evidence="1">
    <location>
        <begin position="17"/>
        <end position="26"/>
    </location>
</feature>
<accession>A0A2R6PZG8</accession>
<dbReference type="GO" id="GO:0005524">
    <property type="term" value="F:ATP binding"/>
    <property type="evidence" value="ECO:0007669"/>
    <property type="project" value="InterPro"/>
</dbReference>
<feature type="region of interest" description="Disordered" evidence="1">
    <location>
        <begin position="1"/>
        <end position="41"/>
    </location>
</feature>
<keyword evidence="3" id="KW-0675">Receptor</keyword>
<dbReference type="InterPro" id="IPR000719">
    <property type="entry name" value="Prot_kinase_dom"/>
</dbReference>
<dbReference type="PROSITE" id="PS50011">
    <property type="entry name" value="PROTEIN_KINASE_DOM"/>
    <property type="match status" value="1"/>
</dbReference>
<dbReference type="EMBL" id="NKQK01000022">
    <property type="protein sequence ID" value="PSR98892.1"/>
    <property type="molecule type" value="Genomic_DNA"/>
</dbReference>
<dbReference type="Gramene" id="PSR98892">
    <property type="protein sequence ID" value="PSR98892"/>
    <property type="gene ID" value="CEY00_Acc25419"/>
</dbReference>
<dbReference type="Proteomes" id="UP000241394">
    <property type="component" value="Chromosome LG22"/>
</dbReference>
<dbReference type="PANTHER" id="PTHR46863">
    <property type="entry name" value="OS09G0572100 PROTEIN"/>
    <property type="match status" value="1"/>
</dbReference>
<evidence type="ECO:0000313" key="3">
    <source>
        <dbReference type="EMBL" id="PSR98892.1"/>
    </source>
</evidence>
<dbReference type="InParanoid" id="A0A2R6PZG8"/>
<feature type="compositionally biased region" description="Polar residues" evidence="1">
    <location>
        <begin position="32"/>
        <end position="41"/>
    </location>
</feature>
<keyword evidence="3" id="KW-0418">Kinase</keyword>
<reference evidence="4" key="2">
    <citation type="journal article" date="2018" name="BMC Genomics">
        <title>A manually annotated Actinidia chinensis var. chinensis (kiwifruit) genome highlights the challenges associated with draft genomes and gene prediction in plants.</title>
        <authorList>
            <person name="Pilkington S.M."/>
            <person name="Crowhurst R."/>
            <person name="Hilario E."/>
            <person name="Nardozza S."/>
            <person name="Fraser L."/>
            <person name="Peng Y."/>
            <person name="Gunaseelan K."/>
            <person name="Simpson R."/>
            <person name="Tahir J."/>
            <person name="Deroles S.C."/>
            <person name="Templeton K."/>
            <person name="Luo Z."/>
            <person name="Davy M."/>
            <person name="Cheng C."/>
            <person name="McNeilage M."/>
            <person name="Scaglione D."/>
            <person name="Liu Y."/>
            <person name="Zhang Q."/>
            <person name="Datson P."/>
            <person name="De Silva N."/>
            <person name="Gardiner S.E."/>
            <person name="Bassett H."/>
            <person name="Chagne D."/>
            <person name="McCallum J."/>
            <person name="Dzierzon H."/>
            <person name="Deng C."/>
            <person name="Wang Y.Y."/>
            <person name="Barron L."/>
            <person name="Manako K."/>
            <person name="Bowen J."/>
            <person name="Foster T.M."/>
            <person name="Erridge Z.A."/>
            <person name="Tiffin H."/>
            <person name="Waite C.N."/>
            <person name="Davies K.M."/>
            <person name="Grierson E.P."/>
            <person name="Laing W.A."/>
            <person name="Kirk R."/>
            <person name="Chen X."/>
            <person name="Wood M."/>
            <person name="Montefiori M."/>
            <person name="Brummell D.A."/>
            <person name="Schwinn K.E."/>
            <person name="Catanach A."/>
            <person name="Fullerton C."/>
            <person name="Li D."/>
            <person name="Meiyalaghan S."/>
            <person name="Nieuwenhuizen N."/>
            <person name="Read N."/>
            <person name="Prakash R."/>
            <person name="Hunter D."/>
            <person name="Zhang H."/>
            <person name="McKenzie M."/>
            <person name="Knabel M."/>
            <person name="Harris A."/>
            <person name="Allan A.C."/>
            <person name="Gleave A."/>
            <person name="Chen A."/>
            <person name="Janssen B.J."/>
            <person name="Plunkett B."/>
            <person name="Ampomah-Dwamena C."/>
            <person name="Voogd C."/>
            <person name="Leif D."/>
            <person name="Lafferty D."/>
            <person name="Souleyre E.J.F."/>
            <person name="Varkonyi-Gasic E."/>
            <person name="Gambi F."/>
            <person name="Hanley J."/>
            <person name="Yao J.L."/>
            <person name="Cheung J."/>
            <person name="David K.M."/>
            <person name="Warren B."/>
            <person name="Marsh K."/>
            <person name="Snowden K.C."/>
            <person name="Lin-Wang K."/>
            <person name="Brian L."/>
            <person name="Martinez-Sanchez M."/>
            <person name="Wang M."/>
            <person name="Ileperuma N."/>
            <person name="Macnee N."/>
            <person name="Campin R."/>
            <person name="McAtee P."/>
            <person name="Drummond R.S.M."/>
            <person name="Espley R.V."/>
            <person name="Ireland H.S."/>
            <person name="Wu R."/>
            <person name="Atkinson R.G."/>
            <person name="Karunairetnam S."/>
            <person name="Bulley S."/>
            <person name="Chunkath S."/>
            <person name="Hanley Z."/>
            <person name="Storey R."/>
            <person name="Thrimawithana A.H."/>
            <person name="Thomson S."/>
            <person name="David C."/>
            <person name="Testolin R."/>
            <person name="Huang H."/>
            <person name="Hellens R.P."/>
            <person name="Schaffer R.J."/>
        </authorList>
    </citation>
    <scope>NUCLEOTIDE SEQUENCE [LARGE SCALE GENOMIC DNA]</scope>
    <source>
        <strain evidence="4">cv. Red5</strain>
    </source>
</reference>
<dbReference type="AlphaFoldDB" id="A0A2R6PZG8"/>
<dbReference type="PANTHER" id="PTHR46863:SF2">
    <property type="entry name" value="LYSM DOMAIN RECEPTOR-LIKE KINASE 3"/>
    <property type="match status" value="1"/>
</dbReference>
<proteinExistence type="predicted"/>
<dbReference type="OrthoDB" id="4062651at2759"/>
<dbReference type="GO" id="GO:0004672">
    <property type="term" value="F:protein kinase activity"/>
    <property type="evidence" value="ECO:0007669"/>
    <property type="project" value="InterPro"/>
</dbReference>
<evidence type="ECO:0000313" key="4">
    <source>
        <dbReference type="Proteomes" id="UP000241394"/>
    </source>
</evidence>
<dbReference type="STRING" id="1590841.A0A2R6PZG8"/>
<dbReference type="InterPro" id="IPR011009">
    <property type="entry name" value="Kinase-like_dom_sf"/>
</dbReference>
<dbReference type="SUPFAM" id="SSF56112">
    <property type="entry name" value="Protein kinase-like (PK-like)"/>
    <property type="match status" value="1"/>
</dbReference>
<organism evidence="3 4">
    <name type="scientific">Actinidia chinensis var. chinensis</name>
    <name type="common">Chinese soft-hair kiwi</name>
    <dbReference type="NCBI Taxonomy" id="1590841"/>
    <lineage>
        <taxon>Eukaryota</taxon>
        <taxon>Viridiplantae</taxon>
        <taxon>Streptophyta</taxon>
        <taxon>Embryophyta</taxon>
        <taxon>Tracheophyta</taxon>
        <taxon>Spermatophyta</taxon>
        <taxon>Magnoliopsida</taxon>
        <taxon>eudicotyledons</taxon>
        <taxon>Gunneridae</taxon>
        <taxon>Pentapetalae</taxon>
        <taxon>asterids</taxon>
        <taxon>Ericales</taxon>
        <taxon>Actinidiaceae</taxon>
        <taxon>Actinidia</taxon>
    </lineage>
</organism>
<gene>
    <name evidence="3" type="ORF">CEY00_Acc25419</name>
</gene>
<dbReference type="OMA" id="TSTSWRC"/>
<dbReference type="Gene3D" id="3.30.200.20">
    <property type="entry name" value="Phosphorylase Kinase, domain 1"/>
    <property type="match status" value="1"/>
</dbReference>
<evidence type="ECO:0000256" key="1">
    <source>
        <dbReference type="SAM" id="MobiDB-lite"/>
    </source>
</evidence>
<reference evidence="3 4" key="1">
    <citation type="submission" date="2017-07" db="EMBL/GenBank/DDBJ databases">
        <title>An improved, manually edited Actinidia chinensis var. chinensis (kiwifruit) genome highlights the challenges associated with draft genomes and gene prediction in plants.</title>
        <authorList>
            <person name="Pilkington S."/>
            <person name="Crowhurst R."/>
            <person name="Hilario E."/>
            <person name="Nardozza S."/>
            <person name="Fraser L."/>
            <person name="Peng Y."/>
            <person name="Gunaseelan K."/>
            <person name="Simpson R."/>
            <person name="Tahir J."/>
            <person name="Deroles S."/>
            <person name="Templeton K."/>
            <person name="Luo Z."/>
            <person name="Davy M."/>
            <person name="Cheng C."/>
            <person name="Mcneilage M."/>
            <person name="Scaglione D."/>
            <person name="Liu Y."/>
            <person name="Zhang Q."/>
            <person name="Datson P."/>
            <person name="De Silva N."/>
            <person name="Gardiner S."/>
            <person name="Bassett H."/>
            <person name="Chagne D."/>
            <person name="Mccallum J."/>
            <person name="Dzierzon H."/>
            <person name="Deng C."/>
            <person name="Wang Y.-Y."/>
            <person name="Barron N."/>
            <person name="Manako K."/>
            <person name="Bowen J."/>
            <person name="Foster T."/>
            <person name="Erridge Z."/>
            <person name="Tiffin H."/>
            <person name="Waite C."/>
            <person name="Davies K."/>
            <person name="Grierson E."/>
            <person name="Laing W."/>
            <person name="Kirk R."/>
            <person name="Chen X."/>
            <person name="Wood M."/>
            <person name="Montefiori M."/>
            <person name="Brummell D."/>
            <person name="Schwinn K."/>
            <person name="Catanach A."/>
            <person name="Fullerton C."/>
            <person name="Li D."/>
            <person name="Meiyalaghan S."/>
            <person name="Nieuwenhuizen N."/>
            <person name="Read N."/>
            <person name="Prakash R."/>
            <person name="Hunter D."/>
            <person name="Zhang H."/>
            <person name="Mckenzie M."/>
            <person name="Knabel M."/>
            <person name="Harris A."/>
            <person name="Allan A."/>
            <person name="Chen A."/>
            <person name="Janssen B."/>
            <person name="Plunkett B."/>
            <person name="Dwamena C."/>
            <person name="Voogd C."/>
            <person name="Leif D."/>
            <person name="Lafferty D."/>
            <person name="Souleyre E."/>
            <person name="Varkonyi-Gasic E."/>
            <person name="Gambi F."/>
            <person name="Hanley J."/>
            <person name="Yao J.-L."/>
            <person name="Cheung J."/>
            <person name="David K."/>
            <person name="Warren B."/>
            <person name="Marsh K."/>
            <person name="Snowden K."/>
            <person name="Lin-Wang K."/>
            <person name="Brian L."/>
            <person name="Martinez-Sanchez M."/>
            <person name="Wang M."/>
            <person name="Ileperuma N."/>
            <person name="Macnee N."/>
            <person name="Campin R."/>
            <person name="Mcatee P."/>
            <person name="Drummond R."/>
            <person name="Espley R."/>
            <person name="Ireland H."/>
            <person name="Wu R."/>
            <person name="Atkinson R."/>
            <person name="Karunairetnam S."/>
            <person name="Bulley S."/>
            <person name="Chunkath S."/>
            <person name="Hanley Z."/>
            <person name="Storey R."/>
            <person name="Thrimawithana A."/>
            <person name="Thomson S."/>
            <person name="David C."/>
            <person name="Testolin R."/>
        </authorList>
    </citation>
    <scope>NUCLEOTIDE SEQUENCE [LARGE SCALE GENOMIC DNA]</scope>
    <source>
        <strain evidence="4">cv. Red5</strain>
        <tissue evidence="3">Young leaf</tissue>
    </source>
</reference>
<feature type="domain" description="Protein kinase" evidence="2">
    <location>
        <begin position="90"/>
        <end position="389"/>
    </location>
</feature>
<dbReference type="Gene3D" id="1.10.510.10">
    <property type="entry name" value="Transferase(Phosphotransferase) domain 1"/>
    <property type="match status" value="1"/>
</dbReference>
<keyword evidence="3" id="KW-0808">Transferase</keyword>